<evidence type="ECO:0008006" key="5">
    <source>
        <dbReference type="Google" id="ProtNLM"/>
    </source>
</evidence>
<accession>A0A2J6PL03</accession>
<evidence type="ECO:0000313" key="3">
    <source>
        <dbReference type="EMBL" id="PMD14718.1"/>
    </source>
</evidence>
<evidence type="ECO:0000313" key="4">
    <source>
        <dbReference type="Proteomes" id="UP000235672"/>
    </source>
</evidence>
<name>A0A2J6PL03_9HELO</name>
<protein>
    <recommendedName>
        <fullName evidence="5">DUF2306 domain-containing protein</fullName>
    </recommendedName>
</protein>
<gene>
    <name evidence="3" type="ORF">NA56DRAFT_583168</name>
</gene>
<feature type="transmembrane region" description="Helical" evidence="2">
    <location>
        <begin position="135"/>
        <end position="153"/>
    </location>
</feature>
<dbReference type="Proteomes" id="UP000235672">
    <property type="component" value="Unassembled WGS sequence"/>
</dbReference>
<evidence type="ECO:0000256" key="1">
    <source>
        <dbReference type="SAM" id="MobiDB-lite"/>
    </source>
</evidence>
<dbReference type="Pfam" id="PF10067">
    <property type="entry name" value="DUF2306"/>
    <property type="match status" value="1"/>
</dbReference>
<keyword evidence="2" id="KW-0472">Membrane</keyword>
<dbReference type="STRING" id="1745343.A0A2J6PL03"/>
<organism evidence="3 4">
    <name type="scientific">Hyaloscypha hepaticicola</name>
    <dbReference type="NCBI Taxonomy" id="2082293"/>
    <lineage>
        <taxon>Eukaryota</taxon>
        <taxon>Fungi</taxon>
        <taxon>Dikarya</taxon>
        <taxon>Ascomycota</taxon>
        <taxon>Pezizomycotina</taxon>
        <taxon>Leotiomycetes</taxon>
        <taxon>Helotiales</taxon>
        <taxon>Hyaloscyphaceae</taxon>
        <taxon>Hyaloscypha</taxon>
    </lineage>
</organism>
<dbReference type="AlphaFoldDB" id="A0A2J6PL03"/>
<keyword evidence="4" id="KW-1185">Reference proteome</keyword>
<dbReference type="OrthoDB" id="193478at2759"/>
<proteinExistence type="predicted"/>
<feature type="transmembrane region" description="Helical" evidence="2">
    <location>
        <begin position="46"/>
        <end position="65"/>
    </location>
</feature>
<dbReference type="InterPro" id="IPR018750">
    <property type="entry name" value="DUF2306_membrane"/>
</dbReference>
<feature type="transmembrane region" description="Helical" evidence="2">
    <location>
        <begin position="101"/>
        <end position="123"/>
    </location>
</feature>
<dbReference type="EMBL" id="KZ613519">
    <property type="protein sequence ID" value="PMD14718.1"/>
    <property type="molecule type" value="Genomic_DNA"/>
</dbReference>
<reference evidence="3 4" key="1">
    <citation type="submission" date="2016-05" db="EMBL/GenBank/DDBJ databases">
        <title>A degradative enzymes factory behind the ericoid mycorrhizal symbiosis.</title>
        <authorList>
            <consortium name="DOE Joint Genome Institute"/>
            <person name="Martino E."/>
            <person name="Morin E."/>
            <person name="Grelet G."/>
            <person name="Kuo A."/>
            <person name="Kohler A."/>
            <person name="Daghino S."/>
            <person name="Barry K."/>
            <person name="Choi C."/>
            <person name="Cichocki N."/>
            <person name="Clum A."/>
            <person name="Copeland A."/>
            <person name="Hainaut M."/>
            <person name="Haridas S."/>
            <person name="Labutti K."/>
            <person name="Lindquist E."/>
            <person name="Lipzen A."/>
            <person name="Khouja H.-R."/>
            <person name="Murat C."/>
            <person name="Ohm R."/>
            <person name="Olson A."/>
            <person name="Spatafora J."/>
            <person name="Veneault-Fourrey C."/>
            <person name="Henrissat B."/>
            <person name="Grigoriev I."/>
            <person name="Martin F."/>
            <person name="Perotto S."/>
        </authorList>
    </citation>
    <scope>NUCLEOTIDE SEQUENCE [LARGE SCALE GENOMIC DNA]</scope>
    <source>
        <strain evidence="3 4">UAMH 7357</strain>
    </source>
</reference>
<feature type="transmembrane region" description="Helical" evidence="2">
    <location>
        <begin position="165"/>
        <end position="186"/>
    </location>
</feature>
<evidence type="ECO:0000256" key="2">
    <source>
        <dbReference type="SAM" id="Phobius"/>
    </source>
</evidence>
<feature type="transmembrane region" description="Helical" evidence="2">
    <location>
        <begin position="282"/>
        <end position="307"/>
    </location>
</feature>
<feature type="transmembrane region" description="Helical" evidence="2">
    <location>
        <begin position="198"/>
        <end position="221"/>
    </location>
</feature>
<keyword evidence="2" id="KW-1133">Transmembrane helix</keyword>
<feature type="region of interest" description="Disordered" evidence="1">
    <location>
        <begin position="1"/>
        <end position="22"/>
    </location>
</feature>
<feature type="compositionally biased region" description="Basic and acidic residues" evidence="1">
    <location>
        <begin position="1"/>
        <end position="11"/>
    </location>
</feature>
<keyword evidence="2" id="KW-0812">Transmembrane</keyword>
<sequence>MTDTDVPKTGDEPLPSTGGPVQHGPKVSKFVIFARKLYRPLGFHKGYNVPLFIISAGAMLGFTLAKLSNLSIDGSSPGSFKSEAAPGEWYYLSHGISRFGITLHLVTVLPSGLLMVWQFVPFIRKRYYTFHRINGYTVILLILLSNIGAMMIARRSFGGGLDVQSAVGSLVLLSTTSLALAMWNIWRLQIDQHRAWMLRAVFYMGTIITTRFIQTAAAVIVSKEGDYYQIQTCDQVASIFGTSIPPPAIAIKYLQCLNATVDLPIPVNADFYGSPEQIGASLALTFGMALWMSILLHLVGVEIYLNLTPAESTRLRSISYERQLECGLAHPGSAGITSDRWGDAPAWVRPERTDRTQSIARVPASLVSTAQK</sequence>